<proteinExistence type="predicted"/>
<dbReference type="Pfam" id="PF09852">
    <property type="entry name" value="DUF2079"/>
    <property type="match status" value="1"/>
</dbReference>
<feature type="transmembrane region" description="Helical" evidence="1">
    <location>
        <begin position="228"/>
        <end position="250"/>
    </location>
</feature>
<feature type="transmembrane region" description="Helical" evidence="1">
    <location>
        <begin position="325"/>
        <end position="346"/>
    </location>
</feature>
<keyword evidence="3" id="KW-1185">Reference proteome</keyword>
<keyword evidence="1" id="KW-0812">Transmembrane</keyword>
<feature type="transmembrane region" description="Helical" evidence="1">
    <location>
        <begin position="36"/>
        <end position="54"/>
    </location>
</feature>
<dbReference type="InterPro" id="IPR018650">
    <property type="entry name" value="STSV1_Orf64"/>
</dbReference>
<reference evidence="2 3" key="1">
    <citation type="submission" date="2015-07" db="EMBL/GenBank/DDBJ databases">
        <authorList>
            <person name="Ju K.-S."/>
            <person name="Doroghazi J.R."/>
            <person name="Metcalf W.W."/>
        </authorList>
    </citation>
    <scope>NUCLEOTIDE SEQUENCE [LARGE SCALE GENOMIC DNA]</scope>
    <source>
        <strain evidence="2 3">NRRL B-3589</strain>
    </source>
</reference>
<protein>
    <submittedName>
        <fullName evidence="2">Membrane protein</fullName>
    </submittedName>
</protein>
<dbReference type="Proteomes" id="UP000037020">
    <property type="component" value="Unassembled WGS sequence"/>
</dbReference>
<keyword evidence="1" id="KW-1133">Transmembrane helix</keyword>
<dbReference type="EMBL" id="LGUT01002807">
    <property type="protein sequence ID" value="KOG86489.1"/>
    <property type="molecule type" value="Genomic_DNA"/>
</dbReference>
<evidence type="ECO:0000313" key="3">
    <source>
        <dbReference type="Proteomes" id="UP000037020"/>
    </source>
</evidence>
<keyword evidence="1" id="KW-0472">Membrane</keyword>
<accession>A0ABR5IZB3</accession>
<sequence length="499" mass="53383">MDTAAAVAAPGRSTAEAAPAAGTRFAALRNPRLDPYWLAAALFIAFAILSVCRYRRLLTMSWDLGIFEQAIRAYAHFQPPVADLKGPGTNILGDHFSPVTALLAPFYRVFPTPVTLLVAQAALFAVAAIPVTRVAAHILGRKRGLAIGLAFGLSWGVQRAVEFDFHEIAFAMPLIAFSLEAVVRQRWRAAVWWALPLVLVKEDLGLTAAAIGAVMLVRLRGKERPRMVALAAGLVAFGLAAAIITFGVIIPGFNNSGSYDYWNKLSGDGGSMATIPFDTALRTLLWILLPTTGLLALRSPLLIVALPTMAWRFLSHDDHYWGTDWHYSAVLMPVVFIALVDALAGVDASPRAWLRSYAHHIPAAAAAAALALTTSLPLADLTEAATYRKSSAVNAVDRLLNRIPDNATVEANVGPISRLTDRCRVFWIGGTGRIQPDYVALRNDQARTPAELLDEAQRLHPGTTYTYLGGDGGYAVLQRATPTPAPAAAAAPSAATASP</sequence>
<name>A0ABR5IZB3_9ACTN</name>
<evidence type="ECO:0000256" key="1">
    <source>
        <dbReference type="SAM" id="Phobius"/>
    </source>
</evidence>
<evidence type="ECO:0000313" key="2">
    <source>
        <dbReference type="EMBL" id="KOG86489.1"/>
    </source>
</evidence>
<comment type="caution">
    <text evidence="2">The sequence shown here is derived from an EMBL/GenBank/DDBJ whole genome shotgun (WGS) entry which is preliminary data.</text>
</comment>
<feature type="transmembrane region" description="Helical" evidence="1">
    <location>
        <begin position="295"/>
        <end position="313"/>
    </location>
</feature>
<dbReference type="RefSeq" id="WP_048833100.1">
    <property type="nucleotide sequence ID" value="NZ_JBIRHZ010000011.1"/>
</dbReference>
<organism evidence="2 3">
    <name type="scientific">Streptomyces varsoviensis</name>
    <dbReference type="NCBI Taxonomy" id="67373"/>
    <lineage>
        <taxon>Bacteria</taxon>
        <taxon>Bacillati</taxon>
        <taxon>Actinomycetota</taxon>
        <taxon>Actinomycetes</taxon>
        <taxon>Kitasatosporales</taxon>
        <taxon>Streptomycetaceae</taxon>
        <taxon>Streptomyces</taxon>
    </lineage>
</organism>
<gene>
    <name evidence="2" type="ORF">ADK38_30750</name>
</gene>